<evidence type="ECO:0000256" key="1">
    <source>
        <dbReference type="SAM" id="Coils"/>
    </source>
</evidence>
<dbReference type="KEGG" id="csto:CGC58_03935"/>
<dbReference type="EMBL" id="CP022387">
    <property type="protein sequence ID" value="ATA88943.1"/>
    <property type="molecule type" value="Genomic_DNA"/>
</dbReference>
<dbReference type="InterPro" id="IPR046228">
    <property type="entry name" value="DUF6261"/>
</dbReference>
<dbReference type="Pfam" id="PF19775">
    <property type="entry name" value="DUF6261"/>
    <property type="match status" value="1"/>
</dbReference>
<dbReference type="Proteomes" id="UP000217348">
    <property type="component" value="Chromosome"/>
</dbReference>
<feature type="coiled-coil region" evidence="1">
    <location>
        <begin position="56"/>
        <end position="95"/>
    </location>
</feature>
<organism evidence="2 3">
    <name type="scientific">Capnocytophaga stomatis</name>
    <dbReference type="NCBI Taxonomy" id="1848904"/>
    <lineage>
        <taxon>Bacteria</taxon>
        <taxon>Pseudomonadati</taxon>
        <taxon>Bacteroidota</taxon>
        <taxon>Flavobacteriia</taxon>
        <taxon>Flavobacteriales</taxon>
        <taxon>Flavobacteriaceae</taxon>
        <taxon>Capnocytophaga</taxon>
    </lineage>
</organism>
<proteinExistence type="predicted"/>
<accession>A0A250FV30</accession>
<dbReference type="AlphaFoldDB" id="A0A250FV30"/>
<protein>
    <submittedName>
        <fullName evidence="2">Uncharacterized protein</fullName>
    </submittedName>
</protein>
<evidence type="ECO:0000313" key="2">
    <source>
        <dbReference type="EMBL" id="ATA88943.1"/>
    </source>
</evidence>
<reference evidence="3" key="1">
    <citation type="submission" date="2017-06" db="EMBL/GenBank/DDBJ databases">
        <title>Capnocytophaga spp. assemblies.</title>
        <authorList>
            <person name="Gulvik C.A."/>
        </authorList>
    </citation>
    <scope>NUCLEOTIDE SEQUENCE [LARGE SCALE GENOMIC DNA]</scope>
    <source>
        <strain evidence="3">H2177</strain>
    </source>
</reference>
<gene>
    <name evidence="2" type="ORF">CGC58_03935</name>
</gene>
<name>A0A250FV30_9FLAO</name>
<sequence>MACFLLYVNYIIINLIDMEKLVKIKNIYLTRLNNAQYLHFMIEVEKLVRTATLEKLQISEKLFQRLQENIKILTEKAYENRSEQQTKELLKLDKERDNIVRYVLANIRNERKSYIVKRKEAAESLYEATKNYKNVPSMGYKEESVAIRALLSDLAIEKNAKDITTLGLAATLEHLRTLNESFEEQLGDRTFVQSSKETGSTKKVRKETNLIYDEIALRAQSQSIAIPSEEASTFVTVLNKLIDDSLVLSRSKQKPEASE</sequence>
<keyword evidence="1" id="KW-0175">Coiled coil</keyword>
<evidence type="ECO:0000313" key="3">
    <source>
        <dbReference type="Proteomes" id="UP000217348"/>
    </source>
</evidence>